<dbReference type="GO" id="GO:0003677">
    <property type="term" value="F:DNA binding"/>
    <property type="evidence" value="ECO:0007669"/>
    <property type="project" value="UniProtKB-UniRule"/>
</dbReference>
<protein>
    <submittedName>
        <fullName evidence="6">Site-specific integrase</fullName>
    </submittedName>
</protein>
<organism evidence="6 7">
    <name type="scientific">Candidatus Egerieicola faecale</name>
    <dbReference type="NCBI Taxonomy" id="2840774"/>
    <lineage>
        <taxon>Bacteria</taxon>
        <taxon>Bacillati</taxon>
        <taxon>Bacillota</taxon>
        <taxon>Clostridia</taxon>
        <taxon>Eubacteriales</taxon>
        <taxon>Oscillospiraceae</taxon>
        <taxon>Oscillospiraceae incertae sedis</taxon>
        <taxon>Candidatus Egerieicola</taxon>
    </lineage>
</organism>
<dbReference type="EMBL" id="DVMX01000091">
    <property type="protein sequence ID" value="HIU41805.1"/>
    <property type="molecule type" value="Genomic_DNA"/>
</dbReference>
<evidence type="ECO:0000259" key="5">
    <source>
        <dbReference type="PROSITE" id="PS51900"/>
    </source>
</evidence>
<proteinExistence type="predicted"/>
<dbReference type="SUPFAM" id="SSF56349">
    <property type="entry name" value="DNA breaking-rejoining enzymes"/>
    <property type="match status" value="1"/>
</dbReference>
<evidence type="ECO:0000256" key="2">
    <source>
        <dbReference type="ARBA" id="ARBA00023172"/>
    </source>
</evidence>
<evidence type="ECO:0000256" key="3">
    <source>
        <dbReference type="PROSITE-ProRule" id="PRU01248"/>
    </source>
</evidence>
<keyword evidence="1 3" id="KW-0238">DNA-binding</keyword>
<dbReference type="GO" id="GO:0015074">
    <property type="term" value="P:DNA integration"/>
    <property type="evidence" value="ECO:0007669"/>
    <property type="project" value="InterPro"/>
</dbReference>
<gene>
    <name evidence="6" type="ORF">IAD19_04550</name>
</gene>
<dbReference type="InterPro" id="IPR010998">
    <property type="entry name" value="Integrase_recombinase_N"/>
</dbReference>
<dbReference type="AlphaFoldDB" id="A0A9D1IRK2"/>
<name>A0A9D1IRK2_9FIRM</name>
<dbReference type="PROSITE" id="PS51898">
    <property type="entry name" value="TYR_RECOMBINASE"/>
    <property type="match status" value="1"/>
</dbReference>
<reference evidence="6" key="1">
    <citation type="submission" date="2020-10" db="EMBL/GenBank/DDBJ databases">
        <authorList>
            <person name="Gilroy R."/>
        </authorList>
    </citation>
    <scope>NUCLEOTIDE SEQUENCE</scope>
    <source>
        <strain evidence="6">4509</strain>
    </source>
</reference>
<accession>A0A9D1IRK2</accession>
<dbReference type="Proteomes" id="UP000824082">
    <property type="component" value="Unassembled WGS sequence"/>
</dbReference>
<reference evidence="6" key="2">
    <citation type="journal article" date="2021" name="PeerJ">
        <title>Extensive microbial diversity within the chicken gut microbiome revealed by metagenomics and culture.</title>
        <authorList>
            <person name="Gilroy R."/>
            <person name="Ravi A."/>
            <person name="Getino M."/>
            <person name="Pursley I."/>
            <person name="Horton D.L."/>
            <person name="Alikhan N.F."/>
            <person name="Baker D."/>
            <person name="Gharbi K."/>
            <person name="Hall N."/>
            <person name="Watson M."/>
            <person name="Adriaenssens E.M."/>
            <person name="Foster-Nyarko E."/>
            <person name="Jarju S."/>
            <person name="Secka A."/>
            <person name="Antonio M."/>
            <person name="Oren A."/>
            <person name="Chaudhuri R.R."/>
            <person name="La Ragione R."/>
            <person name="Hildebrand F."/>
            <person name="Pallen M.J."/>
        </authorList>
    </citation>
    <scope>NUCLEOTIDE SEQUENCE</scope>
    <source>
        <strain evidence="6">4509</strain>
    </source>
</reference>
<dbReference type="InterPro" id="IPR011010">
    <property type="entry name" value="DNA_brk_join_enz"/>
</dbReference>
<dbReference type="InterPro" id="IPR013762">
    <property type="entry name" value="Integrase-like_cat_sf"/>
</dbReference>
<evidence type="ECO:0000313" key="7">
    <source>
        <dbReference type="Proteomes" id="UP000824082"/>
    </source>
</evidence>
<dbReference type="PROSITE" id="PS51900">
    <property type="entry name" value="CB"/>
    <property type="match status" value="1"/>
</dbReference>
<evidence type="ECO:0000256" key="1">
    <source>
        <dbReference type="ARBA" id="ARBA00023125"/>
    </source>
</evidence>
<feature type="domain" description="Tyr recombinase" evidence="4">
    <location>
        <begin position="132"/>
        <end position="179"/>
    </location>
</feature>
<evidence type="ECO:0000313" key="6">
    <source>
        <dbReference type="EMBL" id="HIU41805.1"/>
    </source>
</evidence>
<dbReference type="InterPro" id="IPR002104">
    <property type="entry name" value="Integrase_catalytic"/>
</dbReference>
<feature type="domain" description="Core-binding (CB)" evidence="5">
    <location>
        <begin position="6"/>
        <end position="111"/>
    </location>
</feature>
<feature type="non-terminal residue" evidence="6">
    <location>
        <position position="179"/>
    </location>
</feature>
<evidence type="ECO:0000259" key="4">
    <source>
        <dbReference type="PROSITE" id="PS51898"/>
    </source>
</evidence>
<dbReference type="Gene3D" id="1.10.443.10">
    <property type="entry name" value="Intergrase catalytic core"/>
    <property type="match status" value="1"/>
</dbReference>
<dbReference type="InterPro" id="IPR044068">
    <property type="entry name" value="CB"/>
</dbReference>
<dbReference type="GO" id="GO:0006310">
    <property type="term" value="P:DNA recombination"/>
    <property type="evidence" value="ECO:0007669"/>
    <property type="project" value="UniProtKB-KW"/>
</dbReference>
<keyword evidence="2" id="KW-0233">DNA recombination</keyword>
<dbReference type="Gene3D" id="1.10.150.130">
    <property type="match status" value="1"/>
</dbReference>
<sequence length="179" mass="20589">MAAAYQEYPQFARDFLFYMETVRGRSPKTVAAYAQDLKTFFRFLLLHFNLVDESVSFSDIPIDGVSLDLIRKATVSDLYEFLHYTASQRSNSPAARSRKTSCLRTFYKYLSNQQLIQSNPTEKLELPSPKKALPKYLQLEESLELLQAVSGKYPLRDYCMIVLFLNCGMRLSELVGLNL</sequence>
<comment type="caution">
    <text evidence="6">The sequence shown here is derived from an EMBL/GenBank/DDBJ whole genome shotgun (WGS) entry which is preliminary data.</text>
</comment>